<dbReference type="InterPro" id="IPR036812">
    <property type="entry name" value="NAD(P)_OxRdtase_dom_sf"/>
</dbReference>
<dbReference type="PANTHER" id="PTHR43364">
    <property type="entry name" value="NADH-SPECIFIC METHYLGLYOXAL REDUCTASE-RELATED"/>
    <property type="match status" value="1"/>
</dbReference>
<dbReference type="EMBL" id="DXCP01000023">
    <property type="protein sequence ID" value="HIY79397.1"/>
    <property type="molecule type" value="Genomic_DNA"/>
</dbReference>
<reference evidence="3" key="2">
    <citation type="submission" date="2021-04" db="EMBL/GenBank/DDBJ databases">
        <authorList>
            <person name="Gilroy R."/>
        </authorList>
    </citation>
    <scope>NUCLEOTIDE SEQUENCE</scope>
    <source>
        <strain evidence="3">ChiHjej10B9-743</strain>
    </source>
</reference>
<dbReference type="FunFam" id="3.20.20.100:FF:000004">
    <property type="entry name" value="Oxidoreductase, aldo/keto reductase"/>
    <property type="match status" value="1"/>
</dbReference>
<proteinExistence type="predicted"/>
<evidence type="ECO:0000256" key="1">
    <source>
        <dbReference type="ARBA" id="ARBA00023002"/>
    </source>
</evidence>
<comment type="caution">
    <text evidence="3">The sequence shown here is derived from an EMBL/GenBank/DDBJ whole genome shotgun (WGS) entry which is preliminary data.</text>
</comment>
<reference evidence="3" key="1">
    <citation type="journal article" date="2021" name="PeerJ">
        <title>Extensive microbial diversity within the chicken gut microbiome revealed by metagenomics and culture.</title>
        <authorList>
            <person name="Gilroy R."/>
            <person name="Ravi A."/>
            <person name="Getino M."/>
            <person name="Pursley I."/>
            <person name="Horton D.L."/>
            <person name="Alikhan N.F."/>
            <person name="Baker D."/>
            <person name="Gharbi K."/>
            <person name="Hall N."/>
            <person name="Watson M."/>
            <person name="Adriaenssens E.M."/>
            <person name="Foster-Nyarko E."/>
            <person name="Jarju S."/>
            <person name="Secka A."/>
            <person name="Antonio M."/>
            <person name="Oren A."/>
            <person name="Chaudhuri R.R."/>
            <person name="La Ragione R."/>
            <person name="Hildebrand F."/>
            <person name="Pallen M.J."/>
        </authorList>
    </citation>
    <scope>NUCLEOTIDE SEQUENCE</scope>
    <source>
        <strain evidence="3">ChiHjej10B9-743</strain>
    </source>
</reference>
<dbReference type="InterPro" id="IPR020471">
    <property type="entry name" value="AKR"/>
</dbReference>
<dbReference type="CDD" id="cd19079">
    <property type="entry name" value="AKR_EcYajO-like"/>
    <property type="match status" value="1"/>
</dbReference>
<accession>A0A9D2CHR4</accession>
<dbReference type="PANTHER" id="PTHR43364:SF4">
    <property type="entry name" value="NAD(P)-LINKED OXIDOREDUCTASE SUPERFAMILY PROTEIN"/>
    <property type="match status" value="1"/>
</dbReference>
<dbReference type="Proteomes" id="UP000824133">
    <property type="component" value="Unassembled WGS sequence"/>
</dbReference>
<evidence type="ECO:0000313" key="3">
    <source>
        <dbReference type="EMBL" id="HIY79397.1"/>
    </source>
</evidence>
<evidence type="ECO:0000259" key="2">
    <source>
        <dbReference type="Pfam" id="PF00248"/>
    </source>
</evidence>
<dbReference type="SUPFAM" id="SSF51430">
    <property type="entry name" value="NAD(P)-linked oxidoreductase"/>
    <property type="match status" value="1"/>
</dbReference>
<dbReference type="GO" id="GO:0005829">
    <property type="term" value="C:cytosol"/>
    <property type="evidence" value="ECO:0007669"/>
    <property type="project" value="UniProtKB-ARBA"/>
</dbReference>
<protein>
    <submittedName>
        <fullName evidence="3">Aldo/keto reductase</fullName>
    </submittedName>
</protein>
<dbReference type="Gene3D" id="3.20.20.100">
    <property type="entry name" value="NADP-dependent oxidoreductase domain"/>
    <property type="match status" value="1"/>
</dbReference>
<dbReference type="AlphaFoldDB" id="A0A9D2CHR4"/>
<dbReference type="Pfam" id="PF00248">
    <property type="entry name" value="Aldo_ket_red"/>
    <property type="match status" value="1"/>
</dbReference>
<organism evidence="3 4">
    <name type="scientific">Candidatus Olsenella excrementavium</name>
    <dbReference type="NCBI Taxonomy" id="2838709"/>
    <lineage>
        <taxon>Bacteria</taxon>
        <taxon>Bacillati</taxon>
        <taxon>Actinomycetota</taxon>
        <taxon>Coriobacteriia</taxon>
        <taxon>Coriobacteriales</taxon>
        <taxon>Atopobiaceae</taxon>
        <taxon>Olsenella</taxon>
    </lineage>
</organism>
<dbReference type="InterPro" id="IPR023210">
    <property type="entry name" value="NADP_OxRdtase_dom"/>
</dbReference>
<dbReference type="InterPro" id="IPR050523">
    <property type="entry name" value="AKR_Detox_Biosynth"/>
</dbReference>
<sequence>MADMRYVKLGGSGITVSRICLGGMGFGVPTEPRPWTVGYDETRAVIAAATDAGINFIDTANCYADGTSEEFIGRSLRELGIPRDRMVLASKVFYNEGGLSRAAIMREIEGTLRRLQTDYLDLYVIHRFDAATPVEETLEALDELVRAGKVRAIGASAMYAYQLHTMQDVALANGWTPFSTMQSQYNLLYREDEHEMIPVCRQFGMALTPYSSLAAGRLTRPTWDAPTTRSESDVISQKKFDPMREQDERVVARVAELAEGHDVPMAAIAVAWLWSRGVESPIVGCSRPGLVGDVTRALDVGLAEEERAYLEEPYVPHPLVGVRPHTLDELLPRGAE</sequence>
<dbReference type="PRINTS" id="PR00069">
    <property type="entry name" value="ALDKETRDTASE"/>
</dbReference>
<dbReference type="GO" id="GO:0016491">
    <property type="term" value="F:oxidoreductase activity"/>
    <property type="evidence" value="ECO:0007669"/>
    <property type="project" value="UniProtKB-KW"/>
</dbReference>
<keyword evidence="1" id="KW-0560">Oxidoreductase</keyword>
<gene>
    <name evidence="3" type="ORF">IAA42_03075</name>
</gene>
<name>A0A9D2CHR4_9ACTN</name>
<evidence type="ECO:0000313" key="4">
    <source>
        <dbReference type="Proteomes" id="UP000824133"/>
    </source>
</evidence>
<feature type="domain" description="NADP-dependent oxidoreductase" evidence="2">
    <location>
        <begin position="18"/>
        <end position="312"/>
    </location>
</feature>